<evidence type="ECO:0000313" key="10">
    <source>
        <dbReference type="Proteomes" id="UP000887565"/>
    </source>
</evidence>
<dbReference type="PROSITE" id="PS00028">
    <property type="entry name" value="ZINC_FINGER_C2H2_1"/>
    <property type="match status" value="2"/>
</dbReference>
<dbReference type="Gene3D" id="3.30.160.60">
    <property type="entry name" value="Classic Zinc Finger"/>
    <property type="match status" value="2"/>
</dbReference>
<dbReference type="Proteomes" id="UP000887565">
    <property type="component" value="Unplaced"/>
</dbReference>
<name>A0A915J5X8_ROMCU</name>
<dbReference type="GO" id="GO:0008270">
    <property type="term" value="F:zinc ion binding"/>
    <property type="evidence" value="ECO:0007669"/>
    <property type="project" value="UniProtKB-KW"/>
</dbReference>
<dbReference type="PANTHER" id="PTHR24394">
    <property type="entry name" value="ZINC FINGER PROTEIN"/>
    <property type="match status" value="1"/>
</dbReference>
<dbReference type="Pfam" id="PF00096">
    <property type="entry name" value="zf-C2H2"/>
    <property type="match status" value="1"/>
</dbReference>
<evidence type="ECO:0000256" key="4">
    <source>
        <dbReference type="ARBA" id="ARBA00022771"/>
    </source>
</evidence>
<keyword evidence="10" id="KW-1185">Reference proteome</keyword>
<reference evidence="11" key="1">
    <citation type="submission" date="2022-11" db="UniProtKB">
        <authorList>
            <consortium name="WormBaseParasite"/>
        </authorList>
    </citation>
    <scope>IDENTIFICATION</scope>
</reference>
<dbReference type="GO" id="GO:0000981">
    <property type="term" value="F:DNA-binding transcription factor activity, RNA polymerase II-specific"/>
    <property type="evidence" value="ECO:0007669"/>
    <property type="project" value="TreeGrafter"/>
</dbReference>
<evidence type="ECO:0000256" key="1">
    <source>
        <dbReference type="ARBA" id="ARBA00004123"/>
    </source>
</evidence>
<feature type="domain" description="C2H2-type" evidence="9">
    <location>
        <begin position="157"/>
        <end position="184"/>
    </location>
</feature>
<evidence type="ECO:0000256" key="6">
    <source>
        <dbReference type="ARBA" id="ARBA00023242"/>
    </source>
</evidence>
<evidence type="ECO:0000256" key="8">
    <source>
        <dbReference type="SAM" id="MobiDB-lite"/>
    </source>
</evidence>
<evidence type="ECO:0000259" key="9">
    <source>
        <dbReference type="PROSITE" id="PS50157"/>
    </source>
</evidence>
<sequence length="255" mass="29610">MSESPPTLEEIGCDKIGSRERNKRKRKIPTKETSRYLCEEEVKKEEIDAITCSSSWWASDNVIYRLRFCLITNTENLMFRAQEWLGQLQSEHGYCPEALRDEIVPREAKKESDSDKNVYGRADSANIDIPDANQTTTEALALRYIEEMKVDRSDFYPKCKICSKMFSNSTNLLVHYRSHAVHNEPGIKPFTCSICSASFSRRQSLQHHEMCHNDQSLYACPKCQATFRHRSHFKSRSALDIVGITNVRQKVWIRY</sequence>
<protein>
    <submittedName>
        <fullName evidence="11">C2H2-type domain-containing protein</fullName>
    </submittedName>
</protein>
<dbReference type="GO" id="GO:0005634">
    <property type="term" value="C:nucleus"/>
    <property type="evidence" value="ECO:0007669"/>
    <property type="project" value="UniProtKB-SubCell"/>
</dbReference>
<dbReference type="InterPro" id="IPR013087">
    <property type="entry name" value="Znf_C2H2_type"/>
</dbReference>
<keyword evidence="6" id="KW-0539">Nucleus</keyword>
<dbReference type="SMART" id="SM00355">
    <property type="entry name" value="ZnF_C2H2"/>
    <property type="match status" value="2"/>
</dbReference>
<feature type="region of interest" description="Disordered" evidence="8">
    <location>
        <begin position="1"/>
        <end position="27"/>
    </location>
</feature>
<organism evidence="10 11">
    <name type="scientific">Romanomermis culicivorax</name>
    <name type="common">Nematode worm</name>
    <dbReference type="NCBI Taxonomy" id="13658"/>
    <lineage>
        <taxon>Eukaryota</taxon>
        <taxon>Metazoa</taxon>
        <taxon>Ecdysozoa</taxon>
        <taxon>Nematoda</taxon>
        <taxon>Enoplea</taxon>
        <taxon>Dorylaimia</taxon>
        <taxon>Mermithida</taxon>
        <taxon>Mermithoidea</taxon>
        <taxon>Mermithidae</taxon>
        <taxon>Romanomermis</taxon>
    </lineage>
</organism>
<evidence type="ECO:0000256" key="3">
    <source>
        <dbReference type="ARBA" id="ARBA00022737"/>
    </source>
</evidence>
<accession>A0A915J5X8</accession>
<dbReference type="PROSITE" id="PS50157">
    <property type="entry name" value="ZINC_FINGER_C2H2_2"/>
    <property type="match status" value="2"/>
</dbReference>
<proteinExistence type="predicted"/>
<dbReference type="FunFam" id="3.30.160.60:FF:000100">
    <property type="entry name" value="Zinc finger 45-like"/>
    <property type="match status" value="1"/>
</dbReference>
<dbReference type="AlphaFoldDB" id="A0A915J5X8"/>
<dbReference type="InterPro" id="IPR036236">
    <property type="entry name" value="Znf_C2H2_sf"/>
</dbReference>
<evidence type="ECO:0000256" key="7">
    <source>
        <dbReference type="PROSITE-ProRule" id="PRU00042"/>
    </source>
</evidence>
<feature type="domain" description="C2H2-type" evidence="9">
    <location>
        <begin position="190"/>
        <end position="217"/>
    </location>
</feature>
<dbReference type="WBParaSite" id="nRc.2.0.1.t21851-RA">
    <property type="protein sequence ID" value="nRc.2.0.1.t21851-RA"/>
    <property type="gene ID" value="nRc.2.0.1.g21851"/>
</dbReference>
<evidence type="ECO:0000256" key="2">
    <source>
        <dbReference type="ARBA" id="ARBA00022723"/>
    </source>
</evidence>
<keyword evidence="5" id="KW-0862">Zinc</keyword>
<evidence type="ECO:0000256" key="5">
    <source>
        <dbReference type="ARBA" id="ARBA00022833"/>
    </source>
</evidence>
<comment type="subcellular location">
    <subcellularLocation>
        <location evidence="1">Nucleus</location>
    </subcellularLocation>
</comment>
<dbReference type="SUPFAM" id="SSF57667">
    <property type="entry name" value="beta-beta-alpha zinc fingers"/>
    <property type="match status" value="2"/>
</dbReference>
<keyword evidence="2" id="KW-0479">Metal-binding</keyword>
<dbReference type="PANTHER" id="PTHR24394:SF29">
    <property type="entry name" value="MYONEURIN"/>
    <property type="match status" value="1"/>
</dbReference>
<evidence type="ECO:0000313" key="11">
    <source>
        <dbReference type="WBParaSite" id="nRc.2.0.1.t21851-RA"/>
    </source>
</evidence>
<keyword evidence="4 7" id="KW-0863">Zinc-finger</keyword>
<keyword evidence="3" id="KW-0677">Repeat</keyword>